<proteinExistence type="predicted"/>
<reference evidence="2" key="1">
    <citation type="submission" date="2018-05" db="EMBL/GenBank/DDBJ databases">
        <authorList>
            <person name="Lanie J.A."/>
            <person name="Ng W.-L."/>
            <person name="Kazmierczak K.M."/>
            <person name="Andrzejewski T.M."/>
            <person name="Davidsen T.M."/>
            <person name="Wayne K.J."/>
            <person name="Tettelin H."/>
            <person name="Glass J.I."/>
            <person name="Rusch D."/>
            <person name="Podicherti R."/>
            <person name="Tsui H.-C.T."/>
            <person name="Winkler M.E."/>
        </authorList>
    </citation>
    <scope>NUCLEOTIDE SEQUENCE</scope>
</reference>
<accession>A0A382V6E4</accession>
<protein>
    <submittedName>
        <fullName evidence="2">Uncharacterized protein</fullName>
    </submittedName>
</protein>
<feature type="non-terminal residue" evidence="2">
    <location>
        <position position="1"/>
    </location>
</feature>
<feature type="non-terminal residue" evidence="2">
    <location>
        <position position="49"/>
    </location>
</feature>
<evidence type="ECO:0000313" key="2">
    <source>
        <dbReference type="EMBL" id="SVD41595.1"/>
    </source>
</evidence>
<name>A0A382V6E4_9ZZZZ</name>
<organism evidence="2">
    <name type="scientific">marine metagenome</name>
    <dbReference type="NCBI Taxonomy" id="408172"/>
    <lineage>
        <taxon>unclassified sequences</taxon>
        <taxon>metagenomes</taxon>
        <taxon>ecological metagenomes</taxon>
    </lineage>
</organism>
<keyword evidence="1" id="KW-0812">Transmembrane</keyword>
<keyword evidence="1" id="KW-0472">Membrane</keyword>
<evidence type="ECO:0000256" key="1">
    <source>
        <dbReference type="SAM" id="Phobius"/>
    </source>
</evidence>
<sequence length="49" mass="5348">VSNLKYDNYENPKREGSIVRCILRAFLIAIAGVVLLNDAVSAQRVGSLT</sequence>
<keyword evidence="1" id="KW-1133">Transmembrane helix</keyword>
<dbReference type="EMBL" id="UINC01149244">
    <property type="protein sequence ID" value="SVD41595.1"/>
    <property type="molecule type" value="Genomic_DNA"/>
</dbReference>
<dbReference type="AlphaFoldDB" id="A0A382V6E4"/>
<feature type="transmembrane region" description="Helical" evidence="1">
    <location>
        <begin position="21"/>
        <end position="40"/>
    </location>
</feature>
<gene>
    <name evidence="2" type="ORF">METZ01_LOCUS394449</name>
</gene>